<dbReference type="EMBL" id="KZ293699">
    <property type="protein sequence ID" value="PBK84263.1"/>
    <property type="molecule type" value="Genomic_DNA"/>
</dbReference>
<gene>
    <name evidence="2" type="ORF">ARMGADRAFT_610124</name>
</gene>
<evidence type="ECO:0000259" key="1">
    <source>
        <dbReference type="Pfam" id="PF22591"/>
    </source>
</evidence>
<protein>
    <recommendedName>
        <fullName evidence="1">eIF3a PCI domain-containing protein</fullName>
    </recommendedName>
</protein>
<accession>A0A2H3D7G1</accession>
<evidence type="ECO:0000313" key="3">
    <source>
        <dbReference type="Proteomes" id="UP000217790"/>
    </source>
</evidence>
<dbReference type="Pfam" id="PF22591">
    <property type="entry name" value="eIF3a_PCI_TPR-like"/>
    <property type="match status" value="1"/>
</dbReference>
<dbReference type="Proteomes" id="UP000217790">
    <property type="component" value="Unassembled WGS sequence"/>
</dbReference>
<dbReference type="OrthoDB" id="3104342at2759"/>
<proteinExistence type="predicted"/>
<dbReference type="AlphaFoldDB" id="A0A2H3D7G1"/>
<dbReference type="Gene3D" id="4.10.860.10">
    <property type="entry name" value="UVR domain"/>
    <property type="match status" value="1"/>
</dbReference>
<dbReference type="InParanoid" id="A0A2H3D7G1"/>
<sequence length="204" mass="23515">MKYQHQRKVDFRRLAGRFDLIFQMLRNIHTSRIQSIFLTQIPCNIAWMHNSLCSTIKLELWQEAFTEDIRNLLTMVKKALCPAMMANFYEKLTKTSSSVICPLPSWHEPDIMPFLVRAFGNKPDKDLAGQVLDEVKGKPNWLTDLLSLANMLTQAGCSKTQYATPIFISLNAIRCGDLVQPWICFSYLPDSRRLGIQCPIFAWL</sequence>
<dbReference type="STRING" id="47427.A0A2H3D7G1"/>
<reference evidence="3" key="1">
    <citation type="journal article" date="2017" name="Nat. Ecol. Evol.">
        <title>Genome expansion and lineage-specific genetic innovations in the forest pathogenic fungi Armillaria.</title>
        <authorList>
            <person name="Sipos G."/>
            <person name="Prasanna A.N."/>
            <person name="Walter M.C."/>
            <person name="O'Connor E."/>
            <person name="Balint B."/>
            <person name="Krizsan K."/>
            <person name="Kiss B."/>
            <person name="Hess J."/>
            <person name="Varga T."/>
            <person name="Slot J."/>
            <person name="Riley R."/>
            <person name="Boka B."/>
            <person name="Rigling D."/>
            <person name="Barry K."/>
            <person name="Lee J."/>
            <person name="Mihaltcheva S."/>
            <person name="LaButti K."/>
            <person name="Lipzen A."/>
            <person name="Waldron R."/>
            <person name="Moloney N.M."/>
            <person name="Sperisen C."/>
            <person name="Kredics L."/>
            <person name="Vagvoelgyi C."/>
            <person name="Patrignani A."/>
            <person name="Fitzpatrick D."/>
            <person name="Nagy I."/>
            <person name="Doyle S."/>
            <person name="Anderson J.B."/>
            <person name="Grigoriev I.V."/>
            <person name="Gueldener U."/>
            <person name="Muensterkoetter M."/>
            <person name="Nagy L.G."/>
        </authorList>
    </citation>
    <scope>NUCLEOTIDE SEQUENCE [LARGE SCALE GENOMIC DNA]</scope>
    <source>
        <strain evidence="3">Ar21-2</strain>
    </source>
</reference>
<feature type="domain" description="eIF3a PCI" evidence="1">
    <location>
        <begin position="4"/>
        <end position="94"/>
    </location>
</feature>
<evidence type="ECO:0000313" key="2">
    <source>
        <dbReference type="EMBL" id="PBK84263.1"/>
    </source>
</evidence>
<dbReference type="InterPro" id="IPR054711">
    <property type="entry name" value="eIF3a_PCI_TPR-like"/>
</dbReference>
<organism evidence="2 3">
    <name type="scientific">Armillaria gallica</name>
    <name type="common">Bulbous honey fungus</name>
    <name type="synonym">Armillaria bulbosa</name>
    <dbReference type="NCBI Taxonomy" id="47427"/>
    <lineage>
        <taxon>Eukaryota</taxon>
        <taxon>Fungi</taxon>
        <taxon>Dikarya</taxon>
        <taxon>Basidiomycota</taxon>
        <taxon>Agaricomycotina</taxon>
        <taxon>Agaricomycetes</taxon>
        <taxon>Agaricomycetidae</taxon>
        <taxon>Agaricales</taxon>
        <taxon>Marasmiineae</taxon>
        <taxon>Physalacriaceae</taxon>
        <taxon>Armillaria</taxon>
    </lineage>
</organism>
<name>A0A2H3D7G1_ARMGA</name>
<keyword evidence="3" id="KW-1185">Reference proteome</keyword>